<dbReference type="KEGG" id="vg:17776901"/>
<proteinExistence type="predicted"/>
<dbReference type="EMBL" id="KF692088">
    <property type="protein sequence ID" value="AHB31650.1"/>
    <property type="molecule type" value="Genomic_DNA"/>
</dbReference>
<dbReference type="RefSeq" id="YP_008857910.1">
    <property type="nucleotide sequence ID" value="NC_022972.2"/>
</dbReference>
<evidence type="ECO:0000313" key="2">
    <source>
        <dbReference type="Proteomes" id="UP000018644"/>
    </source>
</evidence>
<organism evidence="1 2">
    <name type="scientific">Arthrobacter phage vB_ArS-ArV2</name>
    <dbReference type="NCBI Taxonomy" id="1414742"/>
    <lineage>
        <taxon>Viruses</taxon>
        <taxon>Duplodnaviria</taxon>
        <taxon>Heunggongvirae</taxon>
        <taxon>Uroviricota</taxon>
        <taxon>Caudoviricetes</taxon>
        <taxon>Arvduovirus</taxon>
        <taxon>Arvduovirus ArV2</taxon>
    </lineage>
</organism>
<dbReference type="Proteomes" id="UP000018644">
    <property type="component" value="Segment"/>
</dbReference>
<dbReference type="GeneID" id="17776901"/>
<evidence type="ECO:0000313" key="1">
    <source>
        <dbReference type="EMBL" id="AHB31650.1"/>
    </source>
</evidence>
<accession>V5RAC2</accession>
<gene>
    <name evidence="1" type="ORF">ArV2_gp39</name>
</gene>
<reference evidence="1 2" key="1">
    <citation type="journal article" date="2014" name="PLoS ONE">
        <title>Isolation and Characterization of vB_ArS-ArV2 - First Arthrobacter sp. Infecting Bacteriophage with Completely Sequenced Genome.</title>
        <authorList>
            <person name="Simoliunas E."/>
            <person name="Kaliniene L."/>
            <person name="Stasilo M."/>
            <person name="Truncaite L."/>
            <person name="Zajanckauskaite A."/>
            <person name="Staniulis J."/>
            <person name="Nainys J."/>
            <person name="Kaupinis A."/>
            <person name="Valius M."/>
            <person name="Meskys R."/>
        </authorList>
    </citation>
    <scope>NUCLEOTIDE SEQUENCE [LARGE SCALE GENOMIC DNA]</scope>
</reference>
<keyword evidence="2" id="KW-1185">Reference proteome</keyword>
<name>V5RAC2_9CAUD</name>
<protein>
    <submittedName>
        <fullName evidence="1">Uncharacterized protein</fullName>
    </submittedName>
</protein>
<sequence length="90" mass="10134">MQASILEDIDWHEDAISTIVGIADAQQEFTADDLRREMRPAPHANHVGAAFTAAKRLGYIEPVSYTTSNSLTRRHGALRTWRRKQEGVTE</sequence>